<sequence length="418" mass="47785">MCTSNKEDIKYIHKIEQIDLNKTSTNDDQQQWSSTFERLFHSYQRYNELRRKDDAIKERFNDLQTKLQELDVLHQSPNEFFRTTTPSSRDSGVPIRSSSSCCSLTSESTSTPKSSFEYPFDQPTSQSPQTSVLQFFLHPPIINNNNHRHVSVHLDDEAANMSYIHDTIPRYQSHGRNVHWNDQQSNLCPHRSSNQHLFQQENECNYYSSDSNIIKKQGQRISLNASLPYQSKLNIRIHANRTSHDNINNNEFDQVKAVALIEPLDDSQHEQKHVDTLQKAYLEHYSTASPNEYFRTMPKINSSIQYRESQGARLPRHRQVSLPVSLPIDQRLYLYIQNGEVLARCTTQVPSCGELNCISSCSKAFPLACDSPSTGGISAPCQDVATTTIHSGAFIVQENSLFITLLLSSLLLVTKIIF</sequence>
<name>A0A815EVQ0_9BILA</name>
<gene>
    <name evidence="2" type="ORF">IZO911_LOCUS34914</name>
</gene>
<organism evidence="2 3">
    <name type="scientific">Adineta steineri</name>
    <dbReference type="NCBI Taxonomy" id="433720"/>
    <lineage>
        <taxon>Eukaryota</taxon>
        <taxon>Metazoa</taxon>
        <taxon>Spiralia</taxon>
        <taxon>Gnathifera</taxon>
        <taxon>Rotifera</taxon>
        <taxon>Eurotatoria</taxon>
        <taxon>Bdelloidea</taxon>
        <taxon>Adinetida</taxon>
        <taxon>Adinetidae</taxon>
        <taxon>Adineta</taxon>
    </lineage>
</organism>
<evidence type="ECO:0000313" key="3">
    <source>
        <dbReference type="Proteomes" id="UP000663860"/>
    </source>
</evidence>
<evidence type="ECO:0000256" key="1">
    <source>
        <dbReference type="SAM" id="MobiDB-lite"/>
    </source>
</evidence>
<dbReference type="Proteomes" id="UP000663860">
    <property type="component" value="Unassembled WGS sequence"/>
</dbReference>
<proteinExistence type="predicted"/>
<feature type="compositionally biased region" description="Polar residues" evidence="1">
    <location>
        <begin position="80"/>
        <end position="90"/>
    </location>
</feature>
<reference evidence="2" key="1">
    <citation type="submission" date="2021-02" db="EMBL/GenBank/DDBJ databases">
        <authorList>
            <person name="Nowell W R."/>
        </authorList>
    </citation>
    <scope>NUCLEOTIDE SEQUENCE</scope>
</reference>
<protein>
    <submittedName>
        <fullName evidence="2">Uncharacterized protein</fullName>
    </submittedName>
</protein>
<evidence type="ECO:0000313" key="2">
    <source>
        <dbReference type="EMBL" id="CAF1316690.1"/>
    </source>
</evidence>
<dbReference type="AlphaFoldDB" id="A0A815EVQ0"/>
<feature type="compositionally biased region" description="Low complexity" evidence="1">
    <location>
        <begin position="97"/>
        <end position="111"/>
    </location>
</feature>
<feature type="region of interest" description="Disordered" evidence="1">
    <location>
        <begin position="80"/>
        <end position="125"/>
    </location>
</feature>
<accession>A0A815EVQ0</accession>
<comment type="caution">
    <text evidence="2">The sequence shown here is derived from an EMBL/GenBank/DDBJ whole genome shotgun (WGS) entry which is preliminary data.</text>
</comment>
<dbReference type="EMBL" id="CAJNOE010000713">
    <property type="protein sequence ID" value="CAF1316690.1"/>
    <property type="molecule type" value="Genomic_DNA"/>
</dbReference>